<dbReference type="InterPro" id="IPR002130">
    <property type="entry name" value="Cyclophilin-type_PPIase_dom"/>
</dbReference>
<dbReference type="PANTHER" id="PTHR11071:SF561">
    <property type="entry name" value="PEPTIDYL-PROLYL CIS-TRANS ISOMERASE D-RELATED"/>
    <property type="match status" value="1"/>
</dbReference>
<keyword evidence="8" id="KW-1185">Reference proteome</keyword>
<dbReference type="AlphaFoldDB" id="A0A0L0FZB6"/>
<dbReference type="InterPro" id="IPR029000">
    <property type="entry name" value="Cyclophilin-like_dom_sf"/>
</dbReference>
<dbReference type="FunFam" id="2.40.100.10:FF:000025">
    <property type="entry name" value="Peptidyl-prolyl cis-trans isomerase CYP19-2"/>
    <property type="match status" value="1"/>
</dbReference>
<feature type="compositionally biased region" description="Basic and acidic residues" evidence="5">
    <location>
        <begin position="335"/>
        <end position="348"/>
    </location>
</feature>
<proteinExistence type="predicted"/>
<dbReference type="RefSeq" id="XP_014155210.1">
    <property type="nucleotide sequence ID" value="XM_014299735.1"/>
</dbReference>
<evidence type="ECO:0000256" key="4">
    <source>
        <dbReference type="ARBA" id="ARBA00023235"/>
    </source>
</evidence>
<feature type="compositionally biased region" description="Basic and acidic residues" evidence="5">
    <location>
        <begin position="641"/>
        <end position="667"/>
    </location>
</feature>
<keyword evidence="3" id="KW-0697">Rotamase</keyword>
<evidence type="ECO:0000256" key="3">
    <source>
        <dbReference type="ARBA" id="ARBA00023110"/>
    </source>
</evidence>
<dbReference type="GeneID" id="25906862"/>
<dbReference type="EMBL" id="KQ242047">
    <property type="protein sequence ID" value="KNC81308.1"/>
    <property type="molecule type" value="Genomic_DNA"/>
</dbReference>
<feature type="compositionally biased region" description="Low complexity" evidence="5">
    <location>
        <begin position="274"/>
        <end position="290"/>
    </location>
</feature>
<feature type="compositionally biased region" description="Basic and acidic residues" evidence="5">
    <location>
        <begin position="201"/>
        <end position="216"/>
    </location>
</feature>
<evidence type="ECO:0000256" key="1">
    <source>
        <dbReference type="ARBA" id="ARBA00000971"/>
    </source>
</evidence>
<evidence type="ECO:0000313" key="8">
    <source>
        <dbReference type="Proteomes" id="UP000054560"/>
    </source>
</evidence>
<keyword evidence="4" id="KW-0413">Isomerase</keyword>
<dbReference type="PROSITE" id="PS50072">
    <property type="entry name" value="CSA_PPIASE_2"/>
    <property type="match status" value="1"/>
</dbReference>
<sequence>MSSKAAAKALKKAERAQMKLAMKGTSRCYFDLGIDGKLAGRVVFELFGNICPKTTENFRMLCTGELGETLSYRGVKIHRVIPNFMLQGGDISAGTGSGPPQSIYGGMWPDENFVLAHDKPFLLSMANRGPDTNGSQFFITTTAAPHLDGKHVVFGRVVSGEEVVKQIEGVETDRSDRPFETVTVMKCGELVRRSAGNATKVSEKRQREVSRDEKSGADSGSEASSDSDDSRKEAKKSKKHKKEKSKSKKKKKSKRKKHRRHASSSDSDRDSDKNASGSGSEGSDSGSNSDARTRRHRKRHKNKRKKRKAKRSRHDSASSNSDSRSDNGDVSDVESDAKAKTKADKADTGNKNVRISKSGKLVRGRGSFRAQSPLRGPRYTIGAARRDPNRDRYMYASKHERRWDARKRKGGYVDRDSPRYGNRGRERDSRSRSYSRSLSRSPSRTRRRYRSRSRGRAARGSRRYSSSERGNSSDEADRRETLSTQIQARLDKQREARRQKDDEEKQRKLTKRASASVEPGEVSDGAGTRRQDIVPSSAHSKDDDGMGDIIITASAHVDEGSDEQEDHVDSDGSDQPIAGASVTMRMDGDDLEYKMERVEGKNDGETADAEPTEASSKSRSRSHSRARSESGPTKITHSRSTSRERGRGNAQDRSHQRDRDSSSDGSHRLSRSPLTSHRRHERGARHRGRSKRRSSSRSSSPKKSRSKRERRSRSISSRSSRSRSGSRSRRRPTKRRAGHRRHRRRSRDSNSSSSSADSRSDSD</sequence>
<name>A0A0L0FZB6_9EUKA</name>
<feature type="compositionally biased region" description="Basic and acidic residues" evidence="5">
    <location>
        <begin position="471"/>
        <end position="481"/>
    </location>
</feature>
<feature type="compositionally biased region" description="Basic residues" evidence="5">
    <location>
        <begin position="443"/>
        <end position="462"/>
    </location>
</feature>
<dbReference type="GO" id="GO:0003755">
    <property type="term" value="F:peptidyl-prolyl cis-trans isomerase activity"/>
    <property type="evidence" value="ECO:0007669"/>
    <property type="project" value="UniProtKB-KW"/>
</dbReference>
<evidence type="ECO:0000256" key="5">
    <source>
        <dbReference type="SAM" id="MobiDB-lite"/>
    </source>
</evidence>
<feature type="region of interest" description="Disordered" evidence="5">
    <location>
        <begin position="195"/>
        <end position="763"/>
    </location>
</feature>
<protein>
    <recommendedName>
        <fullName evidence="2">peptidylprolyl isomerase</fullName>
        <ecNumber evidence="2">5.2.1.8</ecNumber>
    </recommendedName>
</protein>
<evidence type="ECO:0000256" key="2">
    <source>
        <dbReference type="ARBA" id="ARBA00013194"/>
    </source>
</evidence>
<dbReference type="GO" id="GO:0016018">
    <property type="term" value="F:cyclosporin A binding"/>
    <property type="evidence" value="ECO:0007669"/>
    <property type="project" value="TreeGrafter"/>
</dbReference>
<dbReference type="SUPFAM" id="SSF50891">
    <property type="entry name" value="Cyclophilin-like"/>
    <property type="match status" value="1"/>
</dbReference>
<dbReference type="eggNOG" id="KOG0546">
    <property type="taxonomic scope" value="Eukaryota"/>
</dbReference>
<feature type="compositionally biased region" description="Basic and acidic residues" evidence="5">
    <location>
        <begin position="411"/>
        <end position="431"/>
    </location>
</feature>
<evidence type="ECO:0000259" key="6">
    <source>
        <dbReference type="PROSITE" id="PS50072"/>
    </source>
</evidence>
<feature type="compositionally biased region" description="Basic residues" evidence="5">
    <location>
        <begin position="676"/>
        <end position="713"/>
    </location>
</feature>
<feature type="compositionally biased region" description="Basic and acidic residues" evidence="5">
    <location>
        <begin position="489"/>
        <end position="507"/>
    </location>
</feature>
<comment type="catalytic activity">
    <reaction evidence="1">
        <text>[protein]-peptidylproline (omega=180) = [protein]-peptidylproline (omega=0)</text>
        <dbReference type="Rhea" id="RHEA:16237"/>
        <dbReference type="Rhea" id="RHEA-COMP:10747"/>
        <dbReference type="Rhea" id="RHEA-COMP:10748"/>
        <dbReference type="ChEBI" id="CHEBI:83833"/>
        <dbReference type="ChEBI" id="CHEBI:83834"/>
        <dbReference type="EC" id="5.2.1.8"/>
    </reaction>
</comment>
<evidence type="ECO:0000313" key="7">
    <source>
        <dbReference type="EMBL" id="KNC81308.1"/>
    </source>
</evidence>
<feature type="compositionally biased region" description="Basic residues" evidence="5">
    <location>
        <begin position="720"/>
        <end position="746"/>
    </location>
</feature>
<feature type="compositionally biased region" description="Basic and acidic residues" evidence="5">
    <location>
        <begin position="586"/>
        <end position="604"/>
    </location>
</feature>
<dbReference type="GO" id="GO:0005739">
    <property type="term" value="C:mitochondrion"/>
    <property type="evidence" value="ECO:0007669"/>
    <property type="project" value="TreeGrafter"/>
</dbReference>
<dbReference type="Proteomes" id="UP000054560">
    <property type="component" value="Unassembled WGS sequence"/>
</dbReference>
<dbReference type="GO" id="GO:0006457">
    <property type="term" value="P:protein folding"/>
    <property type="evidence" value="ECO:0007669"/>
    <property type="project" value="TreeGrafter"/>
</dbReference>
<feature type="compositionally biased region" description="Acidic residues" evidence="5">
    <location>
        <begin position="560"/>
        <end position="572"/>
    </location>
</feature>
<dbReference type="PRINTS" id="PR00153">
    <property type="entry name" value="CSAPPISMRASE"/>
</dbReference>
<gene>
    <name evidence="7" type="ORF">SARC_06358</name>
</gene>
<feature type="compositionally biased region" description="Basic residues" evidence="5">
    <location>
        <begin position="233"/>
        <end position="262"/>
    </location>
</feature>
<feature type="compositionally biased region" description="Basic and acidic residues" evidence="5">
    <location>
        <begin position="384"/>
        <end position="403"/>
    </location>
</feature>
<feature type="compositionally biased region" description="Low complexity" evidence="5">
    <location>
        <begin position="432"/>
        <end position="442"/>
    </location>
</feature>
<dbReference type="Gene3D" id="2.40.100.10">
    <property type="entry name" value="Cyclophilin-like"/>
    <property type="match status" value="1"/>
</dbReference>
<dbReference type="EC" id="5.2.1.8" evidence="2"/>
<accession>A0A0L0FZB6</accession>
<feature type="domain" description="PPIase cyclophilin-type" evidence="6">
    <location>
        <begin position="29"/>
        <end position="189"/>
    </location>
</feature>
<dbReference type="Pfam" id="PF00160">
    <property type="entry name" value="Pro_isomerase"/>
    <property type="match status" value="1"/>
</dbReference>
<dbReference type="STRING" id="667725.A0A0L0FZB6"/>
<dbReference type="PANTHER" id="PTHR11071">
    <property type="entry name" value="PEPTIDYL-PROLYL CIS-TRANS ISOMERASE"/>
    <property type="match status" value="1"/>
</dbReference>
<reference evidence="7 8" key="1">
    <citation type="submission" date="2011-02" db="EMBL/GenBank/DDBJ databases">
        <title>The Genome Sequence of Sphaeroforma arctica JP610.</title>
        <authorList>
            <consortium name="The Broad Institute Genome Sequencing Platform"/>
            <person name="Russ C."/>
            <person name="Cuomo C."/>
            <person name="Young S.K."/>
            <person name="Zeng Q."/>
            <person name="Gargeya S."/>
            <person name="Alvarado L."/>
            <person name="Berlin A."/>
            <person name="Chapman S.B."/>
            <person name="Chen Z."/>
            <person name="Freedman E."/>
            <person name="Gellesch M."/>
            <person name="Goldberg J."/>
            <person name="Griggs A."/>
            <person name="Gujja S."/>
            <person name="Heilman E."/>
            <person name="Heiman D."/>
            <person name="Howarth C."/>
            <person name="Mehta T."/>
            <person name="Neiman D."/>
            <person name="Pearson M."/>
            <person name="Roberts A."/>
            <person name="Saif S."/>
            <person name="Shea T."/>
            <person name="Shenoy N."/>
            <person name="Sisk P."/>
            <person name="Stolte C."/>
            <person name="Sykes S."/>
            <person name="White J."/>
            <person name="Yandava C."/>
            <person name="Burger G."/>
            <person name="Gray M.W."/>
            <person name="Holland P.W.H."/>
            <person name="King N."/>
            <person name="Lang F.B.F."/>
            <person name="Roger A.J."/>
            <person name="Ruiz-Trillo I."/>
            <person name="Haas B."/>
            <person name="Nusbaum C."/>
            <person name="Birren B."/>
        </authorList>
    </citation>
    <scope>NUCLEOTIDE SEQUENCE [LARGE SCALE GENOMIC DNA]</scope>
    <source>
        <strain evidence="7 8">JP610</strain>
    </source>
</reference>
<feature type="compositionally biased region" description="Basic residues" evidence="5">
    <location>
        <begin position="293"/>
        <end position="313"/>
    </location>
</feature>
<organism evidence="7 8">
    <name type="scientific">Sphaeroforma arctica JP610</name>
    <dbReference type="NCBI Taxonomy" id="667725"/>
    <lineage>
        <taxon>Eukaryota</taxon>
        <taxon>Ichthyosporea</taxon>
        <taxon>Ichthyophonida</taxon>
        <taxon>Sphaeroforma</taxon>
    </lineage>
</organism>